<evidence type="ECO:0000256" key="3">
    <source>
        <dbReference type="ARBA" id="ARBA00023239"/>
    </source>
</evidence>
<evidence type="ECO:0000313" key="6">
    <source>
        <dbReference type="Proteomes" id="UP001500975"/>
    </source>
</evidence>
<protein>
    <submittedName>
        <fullName evidence="5">2-dehydro-3-deoxyglucarate aldolase</fullName>
    </submittedName>
</protein>
<gene>
    <name evidence="5" type="primary">garL</name>
    <name evidence="5" type="ORF">GCM10023165_08020</name>
</gene>
<dbReference type="RefSeq" id="WP_345536049.1">
    <property type="nucleotide sequence ID" value="NZ_BAABGJ010000008.1"/>
</dbReference>
<comment type="similarity">
    <text evidence="1">Belongs to the HpcH/HpaI aldolase family.</text>
</comment>
<name>A0ABP8H1P9_9BURK</name>
<dbReference type="Proteomes" id="UP001500975">
    <property type="component" value="Unassembled WGS sequence"/>
</dbReference>
<accession>A0ABP8H1P9</accession>
<dbReference type="EMBL" id="BAABGJ010000008">
    <property type="protein sequence ID" value="GAA4333098.1"/>
    <property type="molecule type" value="Genomic_DNA"/>
</dbReference>
<dbReference type="InterPro" id="IPR005000">
    <property type="entry name" value="Aldolase/citrate-lyase_domain"/>
</dbReference>
<reference evidence="6" key="1">
    <citation type="journal article" date="2019" name="Int. J. Syst. Evol. Microbiol.">
        <title>The Global Catalogue of Microorganisms (GCM) 10K type strain sequencing project: providing services to taxonomists for standard genome sequencing and annotation.</title>
        <authorList>
            <consortium name="The Broad Institute Genomics Platform"/>
            <consortium name="The Broad Institute Genome Sequencing Center for Infectious Disease"/>
            <person name="Wu L."/>
            <person name="Ma J."/>
        </authorList>
    </citation>
    <scope>NUCLEOTIDE SEQUENCE [LARGE SCALE GENOMIC DNA]</scope>
    <source>
        <strain evidence="6">JCM 17804</strain>
    </source>
</reference>
<organism evidence="5 6">
    <name type="scientific">Variovorax defluvii</name>
    <dbReference type="NCBI Taxonomy" id="913761"/>
    <lineage>
        <taxon>Bacteria</taxon>
        <taxon>Pseudomonadati</taxon>
        <taxon>Pseudomonadota</taxon>
        <taxon>Betaproteobacteria</taxon>
        <taxon>Burkholderiales</taxon>
        <taxon>Comamonadaceae</taxon>
        <taxon>Variovorax</taxon>
    </lineage>
</organism>
<comment type="caution">
    <text evidence="5">The sequence shown here is derived from an EMBL/GenBank/DDBJ whole genome shotgun (WGS) entry which is preliminary data.</text>
</comment>
<dbReference type="SUPFAM" id="SSF51621">
    <property type="entry name" value="Phosphoenolpyruvate/pyruvate domain"/>
    <property type="match status" value="1"/>
</dbReference>
<keyword evidence="6" id="KW-1185">Reference proteome</keyword>
<dbReference type="PANTHER" id="PTHR30502:SF0">
    <property type="entry name" value="PHOSPHOENOLPYRUVATE CARBOXYLASE FAMILY PROTEIN"/>
    <property type="match status" value="1"/>
</dbReference>
<keyword evidence="3" id="KW-0456">Lyase</keyword>
<dbReference type="InterPro" id="IPR015813">
    <property type="entry name" value="Pyrv/PenolPyrv_kinase-like_dom"/>
</dbReference>
<evidence type="ECO:0000256" key="2">
    <source>
        <dbReference type="ARBA" id="ARBA00022723"/>
    </source>
</evidence>
<evidence type="ECO:0000259" key="4">
    <source>
        <dbReference type="Pfam" id="PF03328"/>
    </source>
</evidence>
<proteinExistence type="inferred from homology"/>
<dbReference type="InterPro" id="IPR040442">
    <property type="entry name" value="Pyrv_kinase-like_dom_sf"/>
</dbReference>
<dbReference type="Gene3D" id="3.20.20.60">
    <property type="entry name" value="Phosphoenolpyruvate-binding domains"/>
    <property type="match status" value="1"/>
</dbReference>
<dbReference type="PANTHER" id="PTHR30502">
    <property type="entry name" value="2-KETO-3-DEOXY-L-RHAMNONATE ALDOLASE"/>
    <property type="match status" value="1"/>
</dbReference>
<evidence type="ECO:0000256" key="1">
    <source>
        <dbReference type="ARBA" id="ARBA00005568"/>
    </source>
</evidence>
<keyword evidence="2" id="KW-0479">Metal-binding</keyword>
<feature type="domain" description="HpcH/HpaI aldolase/citrate lyase" evidence="4">
    <location>
        <begin position="44"/>
        <end position="230"/>
    </location>
</feature>
<evidence type="ECO:0000313" key="5">
    <source>
        <dbReference type="EMBL" id="GAA4333098.1"/>
    </source>
</evidence>
<dbReference type="Pfam" id="PF03328">
    <property type="entry name" value="HpcH_HpaI"/>
    <property type="match status" value="1"/>
</dbReference>
<dbReference type="InterPro" id="IPR050251">
    <property type="entry name" value="HpcH-HpaI_aldolase"/>
</dbReference>
<sequence length="283" mass="30000">MTAATSLPLPAPSMSGHPAVGTAFKERLARGELLLGCNVRHSRTPEIGAILKDCGYGWLMLDNEHSPMTPHLAYDIALGALRAGLLPFARVRRNDEAEIASWLTNGVLGVVVPHVNSSGEARRASRAAKYPPEGVLSVPGSIPQFGYGIPLAEASRRFNQESVTMLMIESEAAVEAVHEIAAVPGTDVLFVGSSDLVFDMGLPGGYDHPRYVAALERIAAAARAHGKAFGVGGVGRDAQWEAVLGLGAQVVLTENDLSMLVNRARERAAFFGAMAQRRRPASA</sequence>